<dbReference type="EMBL" id="AM180088">
    <property type="protein sequence ID" value="CCL97801.1"/>
    <property type="molecule type" value="Genomic_DNA"/>
</dbReference>
<accession>J7S5C8</accession>
<sequence>MCRVPVSSGFTYTYSSILQRSSISFLNQNHGIHEMSSISYSHRLCVMFIHTTCVSHIVY</sequence>
<dbReference type="KEGG" id="hwa:HQ_1083B"/>
<dbReference type="HOGENOM" id="CLU_2949264_0_0_2"/>
<reference evidence="1 2" key="1">
    <citation type="journal article" date="2006" name="BMC Genomics">
        <title>The genome of the square archaeon Haloquadratum walsbyi: life at the limits of water activity.</title>
        <authorList>
            <person name="Bolhuis H.H."/>
            <person name="Palm P.P."/>
            <person name="Wende A.W."/>
            <person name="Falb M.M."/>
            <person name="Rampp M.M."/>
            <person name="Rodriguez-Valera F.F."/>
            <person name="Pfeiffer F.F."/>
            <person name="Oesterhelt D.D."/>
        </authorList>
    </citation>
    <scope>NUCLEOTIDE SEQUENCE [LARGE SCALE GENOMIC DNA]</scope>
    <source>
        <strain evidence="2">DSM 16790 / HBSQ001</strain>
    </source>
</reference>
<proteinExistence type="predicted"/>
<gene>
    <name evidence="1" type="ordered locus">HQ_1083B</name>
</gene>
<protein>
    <submittedName>
        <fullName evidence="1">Probable zinc finger protein</fullName>
    </submittedName>
</protein>
<dbReference type="AlphaFoldDB" id="J7S5C8"/>
<dbReference type="Proteomes" id="UP000001975">
    <property type="component" value="Chromosome"/>
</dbReference>
<evidence type="ECO:0000313" key="2">
    <source>
        <dbReference type="Proteomes" id="UP000001975"/>
    </source>
</evidence>
<organism evidence="1 2">
    <name type="scientific">Haloquadratum walsbyi (strain DSM 16790 / HBSQ001)</name>
    <dbReference type="NCBI Taxonomy" id="362976"/>
    <lineage>
        <taxon>Archaea</taxon>
        <taxon>Methanobacteriati</taxon>
        <taxon>Methanobacteriota</taxon>
        <taxon>Stenosarchaea group</taxon>
        <taxon>Halobacteria</taxon>
        <taxon>Halobacteriales</taxon>
        <taxon>Haloferacaceae</taxon>
        <taxon>Haloquadratum</taxon>
    </lineage>
</organism>
<keyword evidence="2" id="KW-1185">Reference proteome</keyword>
<name>J7S5C8_HALWD</name>
<dbReference type="STRING" id="362976.HQ_1083B"/>
<evidence type="ECO:0000313" key="1">
    <source>
        <dbReference type="EMBL" id="CCL97801.1"/>
    </source>
</evidence>